<sequence>MSTNLLLSILLEPPSAILRGFWVDAGQPSPDEPWHSTLASIWTGFVKVPVLWRLHMVLRFVKFLCIIETLNVPKPHSAAALSKWYTSNVLQAIHLLLFLLDWIPGRIFRKEIFRPKSGVRIRQLWLIYLSATSVQIFSTVALSVIIPDYWFGIIQCLIAAFNLYYCFRMDRLRPQFEDLRARIDTVDARYEPTVDRSRNQIGGSVSLNDMNVDVPNGPLAESFQDQQRQLHGSGFLEESHEPGVGLSQLSSSPPTEVVNEDRPGDNPEPKELGDTPSEAPNCLNFDIVSISVLAK</sequence>
<organism evidence="3 4">
    <name type="scientific">Hyaloscypha bicolor E</name>
    <dbReference type="NCBI Taxonomy" id="1095630"/>
    <lineage>
        <taxon>Eukaryota</taxon>
        <taxon>Fungi</taxon>
        <taxon>Dikarya</taxon>
        <taxon>Ascomycota</taxon>
        <taxon>Pezizomycotina</taxon>
        <taxon>Leotiomycetes</taxon>
        <taxon>Helotiales</taxon>
        <taxon>Hyaloscyphaceae</taxon>
        <taxon>Hyaloscypha</taxon>
        <taxon>Hyaloscypha bicolor</taxon>
    </lineage>
</organism>
<feature type="transmembrane region" description="Helical" evidence="2">
    <location>
        <begin position="149"/>
        <end position="167"/>
    </location>
</feature>
<feature type="region of interest" description="Disordered" evidence="1">
    <location>
        <begin position="236"/>
        <end position="281"/>
    </location>
</feature>
<dbReference type="OrthoDB" id="10432751at2759"/>
<evidence type="ECO:0000313" key="4">
    <source>
        <dbReference type="Proteomes" id="UP000235371"/>
    </source>
</evidence>
<keyword evidence="4" id="KW-1185">Reference proteome</keyword>
<dbReference type="RefSeq" id="XP_024732371.1">
    <property type="nucleotide sequence ID" value="XM_024887886.1"/>
</dbReference>
<evidence type="ECO:0000256" key="2">
    <source>
        <dbReference type="SAM" id="Phobius"/>
    </source>
</evidence>
<protein>
    <submittedName>
        <fullName evidence="3">Uncharacterized protein</fullName>
    </submittedName>
</protein>
<reference evidence="3 4" key="1">
    <citation type="submission" date="2016-04" db="EMBL/GenBank/DDBJ databases">
        <title>A degradative enzymes factory behind the ericoid mycorrhizal symbiosis.</title>
        <authorList>
            <consortium name="DOE Joint Genome Institute"/>
            <person name="Martino E."/>
            <person name="Morin E."/>
            <person name="Grelet G."/>
            <person name="Kuo A."/>
            <person name="Kohler A."/>
            <person name="Daghino S."/>
            <person name="Barry K."/>
            <person name="Choi C."/>
            <person name="Cichocki N."/>
            <person name="Clum A."/>
            <person name="Copeland A."/>
            <person name="Hainaut M."/>
            <person name="Haridas S."/>
            <person name="Labutti K."/>
            <person name="Lindquist E."/>
            <person name="Lipzen A."/>
            <person name="Khouja H.-R."/>
            <person name="Murat C."/>
            <person name="Ohm R."/>
            <person name="Olson A."/>
            <person name="Spatafora J."/>
            <person name="Veneault-Fourrey C."/>
            <person name="Henrissat B."/>
            <person name="Grigoriev I."/>
            <person name="Martin F."/>
            <person name="Perotto S."/>
        </authorList>
    </citation>
    <scope>NUCLEOTIDE SEQUENCE [LARGE SCALE GENOMIC DNA]</scope>
    <source>
        <strain evidence="3 4">E</strain>
    </source>
</reference>
<dbReference type="EMBL" id="KZ613855">
    <property type="protein sequence ID" value="PMD55467.1"/>
    <property type="molecule type" value="Genomic_DNA"/>
</dbReference>
<dbReference type="Proteomes" id="UP000235371">
    <property type="component" value="Unassembled WGS sequence"/>
</dbReference>
<evidence type="ECO:0000256" key="1">
    <source>
        <dbReference type="SAM" id="MobiDB-lite"/>
    </source>
</evidence>
<feature type="compositionally biased region" description="Basic and acidic residues" evidence="1">
    <location>
        <begin position="259"/>
        <end position="273"/>
    </location>
</feature>
<dbReference type="AlphaFoldDB" id="A0A2J6SXF8"/>
<keyword evidence="2" id="KW-1133">Transmembrane helix</keyword>
<feature type="transmembrane region" description="Helical" evidence="2">
    <location>
        <begin position="124"/>
        <end position="143"/>
    </location>
</feature>
<accession>A0A2J6SXF8</accession>
<name>A0A2J6SXF8_9HELO</name>
<gene>
    <name evidence="3" type="ORF">K444DRAFT_695659</name>
</gene>
<keyword evidence="2" id="KW-0472">Membrane</keyword>
<dbReference type="InParanoid" id="A0A2J6SXF8"/>
<keyword evidence="2" id="KW-0812">Transmembrane</keyword>
<evidence type="ECO:0000313" key="3">
    <source>
        <dbReference type="EMBL" id="PMD55467.1"/>
    </source>
</evidence>
<dbReference type="GeneID" id="36595962"/>
<proteinExistence type="predicted"/>